<dbReference type="InterPro" id="IPR004776">
    <property type="entry name" value="Mem_transp_PIN-like"/>
</dbReference>
<dbReference type="GO" id="GO:0009926">
    <property type="term" value="P:auxin polar transport"/>
    <property type="evidence" value="ECO:0007669"/>
    <property type="project" value="TreeGrafter"/>
</dbReference>
<reference evidence="8 9" key="1">
    <citation type="journal article" date="2020" name="bioRxiv">
        <title>Sequence and annotation of 42 cannabis genomes reveals extensive copy number variation in cannabinoid synthesis and pathogen resistance genes.</title>
        <authorList>
            <person name="Mckernan K.J."/>
            <person name="Helbert Y."/>
            <person name="Kane L.T."/>
            <person name="Ebling H."/>
            <person name="Zhang L."/>
            <person name="Liu B."/>
            <person name="Eaton Z."/>
            <person name="Mclaughlin S."/>
            <person name="Kingan S."/>
            <person name="Baybayan P."/>
            <person name="Concepcion G."/>
            <person name="Jordan M."/>
            <person name="Riva A."/>
            <person name="Barbazuk W."/>
            <person name="Harkins T."/>
        </authorList>
    </citation>
    <scope>NUCLEOTIDE SEQUENCE [LARGE SCALE GENOMIC DNA]</scope>
    <source>
        <strain evidence="9">cv. Jamaican Lion 4</strain>
        <tissue evidence="8">Leaf</tissue>
    </source>
</reference>
<protein>
    <submittedName>
        <fullName evidence="8">Uncharacterized protein</fullName>
    </submittedName>
</protein>
<evidence type="ECO:0000256" key="1">
    <source>
        <dbReference type="ARBA" id="ARBA00004141"/>
    </source>
</evidence>
<comment type="subcellular location">
    <subcellularLocation>
        <location evidence="1">Membrane</location>
        <topology evidence="1">Multi-pass membrane protein</topology>
    </subcellularLocation>
</comment>
<gene>
    <name evidence="8" type="ORF">G4B88_000389</name>
</gene>
<evidence type="ECO:0000256" key="4">
    <source>
        <dbReference type="ARBA" id="ARBA00022692"/>
    </source>
</evidence>
<evidence type="ECO:0000256" key="3">
    <source>
        <dbReference type="ARBA" id="ARBA00022448"/>
    </source>
</evidence>
<accession>A0A7J6F8A8</accession>
<comment type="caution">
    <text evidence="8">The sequence shown here is derived from an EMBL/GenBank/DDBJ whole genome shotgun (WGS) entry which is preliminary data.</text>
</comment>
<dbReference type="GO" id="GO:0009734">
    <property type="term" value="P:auxin-activated signaling pathway"/>
    <property type="evidence" value="ECO:0007669"/>
    <property type="project" value="UniProtKB-KW"/>
</dbReference>
<keyword evidence="3" id="KW-0813">Transport</keyword>
<dbReference type="PANTHER" id="PTHR31752">
    <property type="entry name" value="AUXIN EFFLUX CARRIER COMPONENT 1B-RELATED"/>
    <property type="match status" value="1"/>
</dbReference>
<comment type="similarity">
    <text evidence="2">Belongs to the auxin efflux carrier (TC 2.A.69.1) family.</text>
</comment>
<keyword evidence="4" id="KW-0812">Transmembrane</keyword>
<organism evidence="8 9">
    <name type="scientific">Cannabis sativa</name>
    <name type="common">Hemp</name>
    <name type="synonym">Marijuana</name>
    <dbReference type="NCBI Taxonomy" id="3483"/>
    <lineage>
        <taxon>Eukaryota</taxon>
        <taxon>Viridiplantae</taxon>
        <taxon>Streptophyta</taxon>
        <taxon>Embryophyta</taxon>
        <taxon>Tracheophyta</taxon>
        <taxon>Spermatophyta</taxon>
        <taxon>Magnoliopsida</taxon>
        <taxon>eudicotyledons</taxon>
        <taxon>Gunneridae</taxon>
        <taxon>Pentapetalae</taxon>
        <taxon>rosids</taxon>
        <taxon>fabids</taxon>
        <taxon>Rosales</taxon>
        <taxon>Cannabaceae</taxon>
        <taxon>Cannabis</taxon>
    </lineage>
</organism>
<evidence type="ECO:0000256" key="5">
    <source>
        <dbReference type="ARBA" id="ARBA00022989"/>
    </source>
</evidence>
<evidence type="ECO:0000256" key="6">
    <source>
        <dbReference type="ARBA" id="ARBA00023136"/>
    </source>
</evidence>
<keyword evidence="9" id="KW-1185">Reference proteome</keyword>
<dbReference type="GO" id="GO:0005886">
    <property type="term" value="C:plasma membrane"/>
    <property type="evidence" value="ECO:0007669"/>
    <property type="project" value="TreeGrafter"/>
</dbReference>
<dbReference type="PANTHER" id="PTHR31752:SF4">
    <property type="entry name" value="AUXIN EFFLUX CARRIER COMPONENT 2"/>
    <property type="match status" value="1"/>
</dbReference>
<evidence type="ECO:0000256" key="2">
    <source>
        <dbReference type="ARBA" id="ARBA00009177"/>
    </source>
</evidence>
<dbReference type="AlphaFoldDB" id="A0A7J6F8A8"/>
<dbReference type="GO" id="GO:0005783">
    <property type="term" value="C:endoplasmic reticulum"/>
    <property type="evidence" value="ECO:0007669"/>
    <property type="project" value="TreeGrafter"/>
</dbReference>
<sequence length="69" mass="7824">MINQLKLKIKMAALPQAIISFVFAKEYNLHAEIMSTSVIVGMVVALPVKILRNLFDESMEGRVKLREVH</sequence>
<keyword evidence="6" id="KW-0472">Membrane</keyword>
<evidence type="ECO:0000313" key="8">
    <source>
        <dbReference type="EMBL" id="KAF4366079.1"/>
    </source>
</evidence>
<dbReference type="InterPro" id="IPR051107">
    <property type="entry name" value="Auxin_Efflux_Carrier"/>
</dbReference>
<evidence type="ECO:0000313" key="9">
    <source>
        <dbReference type="Proteomes" id="UP000583929"/>
    </source>
</evidence>
<keyword evidence="7" id="KW-0927">Auxin signaling pathway</keyword>
<dbReference type="Pfam" id="PF03547">
    <property type="entry name" value="Mem_trans"/>
    <property type="match status" value="1"/>
</dbReference>
<dbReference type="EMBL" id="JAATIQ010000265">
    <property type="protein sequence ID" value="KAF4366079.1"/>
    <property type="molecule type" value="Genomic_DNA"/>
</dbReference>
<proteinExistence type="inferred from homology"/>
<dbReference type="GO" id="GO:0010329">
    <property type="term" value="F:auxin efflux transmembrane transporter activity"/>
    <property type="evidence" value="ECO:0007669"/>
    <property type="project" value="TreeGrafter"/>
</dbReference>
<dbReference type="Proteomes" id="UP000583929">
    <property type="component" value="Unassembled WGS sequence"/>
</dbReference>
<name>A0A7J6F8A8_CANSA</name>
<evidence type="ECO:0000256" key="7">
    <source>
        <dbReference type="ARBA" id="ARBA00023294"/>
    </source>
</evidence>
<keyword evidence="5" id="KW-1133">Transmembrane helix</keyword>